<name>D6RQJ0_COPC7</name>
<dbReference type="Proteomes" id="UP000001861">
    <property type="component" value="Unassembled WGS sequence"/>
</dbReference>
<organism evidence="2 3">
    <name type="scientific">Coprinopsis cinerea (strain Okayama-7 / 130 / ATCC MYA-4618 / FGSC 9003)</name>
    <name type="common">Inky cap fungus</name>
    <name type="synonym">Hormographiella aspergillata</name>
    <dbReference type="NCBI Taxonomy" id="240176"/>
    <lineage>
        <taxon>Eukaryota</taxon>
        <taxon>Fungi</taxon>
        <taxon>Dikarya</taxon>
        <taxon>Basidiomycota</taxon>
        <taxon>Agaricomycotina</taxon>
        <taxon>Agaricomycetes</taxon>
        <taxon>Agaricomycetidae</taxon>
        <taxon>Agaricales</taxon>
        <taxon>Agaricineae</taxon>
        <taxon>Psathyrellaceae</taxon>
        <taxon>Coprinopsis</taxon>
    </lineage>
</organism>
<dbReference type="RefSeq" id="XP_002910314.1">
    <property type="nucleotide sequence ID" value="XM_002910268.1"/>
</dbReference>
<dbReference type="VEuPathDB" id="FungiDB:CC1G_15743"/>
<feature type="compositionally biased region" description="Pro residues" evidence="1">
    <location>
        <begin position="94"/>
        <end position="107"/>
    </location>
</feature>
<feature type="compositionally biased region" description="Polar residues" evidence="1">
    <location>
        <begin position="121"/>
        <end position="131"/>
    </location>
</feature>
<dbReference type="GeneID" id="9380268"/>
<feature type="compositionally biased region" description="Polar residues" evidence="1">
    <location>
        <begin position="8"/>
        <end position="17"/>
    </location>
</feature>
<dbReference type="HOGENOM" id="CLU_1049793_0_0_1"/>
<dbReference type="KEGG" id="cci:CC1G_15743"/>
<feature type="region of interest" description="Disordered" evidence="1">
    <location>
        <begin position="1"/>
        <end position="44"/>
    </location>
</feature>
<dbReference type="AlphaFoldDB" id="D6RQJ0"/>
<evidence type="ECO:0000256" key="1">
    <source>
        <dbReference type="SAM" id="MobiDB-lite"/>
    </source>
</evidence>
<proteinExistence type="predicted"/>
<dbReference type="EMBL" id="AACS02000011">
    <property type="protein sequence ID" value="EFI26820.1"/>
    <property type="molecule type" value="Genomic_DNA"/>
</dbReference>
<protein>
    <submittedName>
        <fullName evidence="2">Uncharacterized protein</fullName>
    </submittedName>
</protein>
<sequence>MSKRPFSEIQNNASPQPRRSRRLQDLFGPLDQPSVYTRTDWDSKELLYHLEQQKRYRRLQRRSESEPPLPDSQLPDPHWDPQAPFAWPTVPRTPRVPTPLSQPPPSPTDQNPESRLESQLPEHQTPLSSPHPSDHFQSIGPATHHIHDSDRPMVGQTPSHFEITHSWRDPSLRQTLDIPNSTPVSRACPFCIPVGHESFSSLFRDPTAKICSYHRRMAVWEIQMNLLRLGPLITHATRHRDALVEERESYHQLLEQMEHSGSAYN</sequence>
<evidence type="ECO:0000313" key="3">
    <source>
        <dbReference type="Proteomes" id="UP000001861"/>
    </source>
</evidence>
<reference evidence="2 3" key="1">
    <citation type="journal article" date="2010" name="Proc. Natl. Acad. Sci. U.S.A.">
        <title>Insights into evolution of multicellular fungi from the assembled chromosomes of the mushroom Coprinopsis cinerea (Coprinus cinereus).</title>
        <authorList>
            <person name="Stajich J.E."/>
            <person name="Wilke S.K."/>
            <person name="Ahren D."/>
            <person name="Au C.H."/>
            <person name="Birren B.W."/>
            <person name="Borodovsky M."/>
            <person name="Burns C."/>
            <person name="Canback B."/>
            <person name="Casselton L.A."/>
            <person name="Cheng C.K."/>
            <person name="Deng J."/>
            <person name="Dietrich F.S."/>
            <person name="Fargo D.C."/>
            <person name="Farman M.L."/>
            <person name="Gathman A.C."/>
            <person name="Goldberg J."/>
            <person name="Guigo R."/>
            <person name="Hoegger P.J."/>
            <person name="Hooker J.B."/>
            <person name="Huggins A."/>
            <person name="James T.Y."/>
            <person name="Kamada T."/>
            <person name="Kilaru S."/>
            <person name="Kodira C."/>
            <person name="Kues U."/>
            <person name="Kupfer D."/>
            <person name="Kwan H.S."/>
            <person name="Lomsadze A."/>
            <person name="Li W."/>
            <person name="Lilly W.W."/>
            <person name="Ma L.J."/>
            <person name="Mackey A.J."/>
            <person name="Manning G."/>
            <person name="Martin F."/>
            <person name="Muraguchi H."/>
            <person name="Natvig D.O."/>
            <person name="Palmerini H."/>
            <person name="Ramesh M.A."/>
            <person name="Rehmeyer C.J."/>
            <person name="Roe B.A."/>
            <person name="Shenoy N."/>
            <person name="Stanke M."/>
            <person name="Ter-Hovhannisyan V."/>
            <person name="Tunlid A."/>
            <person name="Velagapudi R."/>
            <person name="Vision T.J."/>
            <person name="Zeng Q."/>
            <person name="Zolan M.E."/>
            <person name="Pukkila P.J."/>
        </authorList>
    </citation>
    <scope>NUCLEOTIDE SEQUENCE [LARGE SCALE GENOMIC DNA]</scope>
    <source>
        <strain evidence="3">Okayama-7 / 130 / ATCC MYA-4618 / FGSC 9003</strain>
    </source>
</reference>
<dbReference type="InParanoid" id="D6RQJ0"/>
<gene>
    <name evidence="2" type="ORF">CC1G_15743</name>
</gene>
<feature type="region of interest" description="Disordered" evidence="1">
    <location>
        <begin position="56"/>
        <end position="157"/>
    </location>
</feature>
<accession>D6RQJ0</accession>
<comment type="caution">
    <text evidence="2">The sequence shown here is derived from an EMBL/GenBank/DDBJ whole genome shotgun (WGS) entry which is preliminary data.</text>
</comment>
<keyword evidence="3" id="KW-1185">Reference proteome</keyword>
<evidence type="ECO:0000313" key="2">
    <source>
        <dbReference type="EMBL" id="EFI26820.1"/>
    </source>
</evidence>